<evidence type="ECO:0008006" key="4">
    <source>
        <dbReference type="Google" id="ProtNLM"/>
    </source>
</evidence>
<sequence>MKKLSLLLFLLLNIIKISACSCLWGTLPQNYENAEVVGIIKILKVYGENKQQRTYKADIEFEKVYKGKAFKTINVEGLIRKSSLAACEIGVKSNERYLIFLNKFNNSYSMSYCTPKSRLKNKADKDERSELEDLGKTFSYLDNNRSKFKGLQFAYCYDDTQTGYKSDLSKISDFMPKQPFAIYKVKINELSRIEEMTPIESFGSKDNVIEDILKTKMKVSRPMNSQDLNQQEFLLFLSYNKENINNPYGEVISCN</sequence>
<evidence type="ECO:0000313" key="2">
    <source>
        <dbReference type="EMBL" id="KAB1230601.1"/>
    </source>
</evidence>
<gene>
    <name evidence="2" type="ORF">F8D52_12645</name>
</gene>
<dbReference type="Gene3D" id="2.40.50.120">
    <property type="match status" value="1"/>
</dbReference>
<dbReference type="Proteomes" id="UP000326384">
    <property type="component" value="Unassembled WGS sequence"/>
</dbReference>
<dbReference type="SUPFAM" id="SSF50242">
    <property type="entry name" value="TIMP-like"/>
    <property type="match status" value="1"/>
</dbReference>
<name>A0A5N4BQ97_9FLAO</name>
<protein>
    <recommendedName>
        <fullName evidence="4">Tissue inhibitor of metalloproteinase</fullName>
    </recommendedName>
</protein>
<accession>A0A5N4BQ97</accession>
<evidence type="ECO:0000313" key="3">
    <source>
        <dbReference type="Proteomes" id="UP000326384"/>
    </source>
</evidence>
<proteinExistence type="predicted"/>
<dbReference type="RefSeq" id="WP_152290183.1">
    <property type="nucleotide sequence ID" value="NZ_VTPV01000006.1"/>
</dbReference>
<reference evidence="2 3" key="1">
    <citation type="journal article" date="2019" name="Stand. Genomic Sci.">
        <title>Draft Whole-Genome Sequence of a Novel Chryseobacterium viscerum Strain Isolated from Fresh Water at Dripping Springs, New Mexico.</title>
        <authorList>
            <person name="Kyndt J.A."/>
            <person name="Moore T.C."/>
        </authorList>
    </citation>
    <scope>NUCLEOTIDE SEQUENCE [LARGE SCALE GENOMIC DNA]</scope>
    <source>
        <strain evidence="2 3">DPS</strain>
    </source>
</reference>
<comment type="caution">
    <text evidence="2">The sequence shown here is derived from an EMBL/GenBank/DDBJ whole genome shotgun (WGS) entry which is preliminary data.</text>
</comment>
<keyword evidence="1" id="KW-0732">Signal</keyword>
<dbReference type="InterPro" id="IPR008993">
    <property type="entry name" value="TIMP-like_OB-fold"/>
</dbReference>
<evidence type="ECO:0000256" key="1">
    <source>
        <dbReference type="SAM" id="SignalP"/>
    </source>
</evidence>
<dbReference type="EMBL" id="VTPV01000006">
    <property type="protein sequence ID" value="KAB1230601.1"/>
    <property type="molecule type" value="Genomic_DNA"/>
</dbReference>
<keyword evidence="3" id="KW-1185">Reference proteome</keyword>
<feature type="chain" id="PRO_5047472328" description="Tissue inhibitor of metalloproteinase" evidence="1">
    <location>
        <begin position="20"/>
        <end position="255"/>
    </location>
</feature>
<organism evidence="2 3">
    <name type="scientific">Chryseobacterium viscerum</name>
    <dbReference type="NCBI Taxonomy" id="1037377"/>
    <lineage>
        <taxon>Bacteria</taxon>
        <taxon>Pseudomonadati</taxon>
        <taxon>Bacteroidota</taxon>
        <taxon>Flavobacteriia</taxon>
        <taxon>Flavobacteriales</taxon>
        <taxon>Weeksellaceae</taxon>
        <taxon>Chryseobacterium group</taxon>
        <taxon>Chryseobacterium</taxon>
    </lineage>
</organism>
<feature type="signal peptide" evidence="1">
    <location>
        <begin position="1"/>
        <end position="19"/>
    </location>
</feature>